<reference evidence="2 3" key="1">
    <citation type="submission" date="2019-05" db="EMBL/GenBank/DDBJ databases">
        <title>Comparative genomics and metabolomics analyses of clavulanic acid producing Streptomyces species provides insight into specialized metabolism and evolution of beta-lactam biosynthetic gene clusters.</title>
        <authorList>
            <person name="Moore M.A."/>
            <person name="Cruz-Morales P."/>
            <person name="Barona Gomez F."/>
            <person name="Kapil T."/>
        </authorList>
    </citation>
    <scope>NUCLEOTIDE SEQUENCE [LARGE SCALE GENOMIC DNA]</scope>
    <source>
        <strain evidence="2 3">NRRL 5741</strain>
    </source>
</reference>
<name>A0A646KQY4_STRJU</name>
<evidence type="ECO:0000313" key="2">
    <source>
        <dbReference type="EMBL" id="MQT04635.1"/>
    </source>
</evidence>
<organism evidence="2 3">
    <name type="scientific">Streptomyces jumonjinensis</name>
    <dbReference type="NCBI Taxonomy" id="1945"/>
    <lineage>
        <taxon>Bacteria</taxon>
        <taxon>Bacillati</taxon>
        <taxon>Actinomycetota</taxon>
        <taxon>Actinomycetes</taxon>
        <taxon>Kitasatosporales</taxon>
        <taxon>Streptomycetaceae</taxon>
        <taxon>Streptomyces</taxon>
    </lineage>
</organism>
<gene>
    <name evidence="2" type="ORF">FF041_32110</name>
</gene>
<accession>A0A646KQY4</accession>
<keyword evidence="3" id="KW-1185">Reference proteome</keyword>
<proteinExistence type="predicted"/>
<protein>
    <submittedName>
        <fullName evidence="2">Uncharacterized protein</fullName>
    </submittedName>
</protein>
<evidence type="ECO:0000313" key="3">
    <source>
        <dbReference type="Proteomes" id="UP000419138"/>
    </source>
</evidence>
<dbReference type="AlphaFoldDB" id="A0A646KQY4"/>
<comment type="caution">
    <text evidence="2">The sequence shown here is derived from an EMBL/GenBank/DDBJ whole genome shotgun (WGS) entry which is preliminary data.</text>
</comment>
<dbReference type="EMBL" id="VCLA01000192">
    <property type="protein sequence ID" value="MQT04635.1"/>
    <property type="molecule type" value="Genomic_DNA"/>
</dbReference>
<evidence type="ECO:0000256" key="1">
    <source>
        <dbReference type="SAM" id="MobiDB-lite"/>
    </source>
</evidence>
<dbReference type="Proteomes" id="UP000419138">
    <property type="component" value="Unassembled WGS sequence"/>
</dbReference>
<sequence>MPDSSETRLCPLCRALLSRPGALPSHSTVTRAAYRHGGSREPGAGCRVPGSGHRAPGAGRQSGMPGAVARSLVRITAVLCTAAWN</sequence>
<feature type="region of interest" description="Disordered" evidence="1">
    <location>
        <begin position="34"/>
        <end position="65"/>
    </location>
</feature>